<keyword evidence="4" id="KW-1185">Reference proteome</keyword>
<dbReference type="EMBL" id="RYZI01000292">
    <property type="protein sequence ID" value="RWA06968.1"/>
    <property type="molecule type" value="Genomic_DNA"/>
</dbReference>
<dbReference type="STRING" id="363999.A0A439CXW3"/>
<feature type="compositionally biased region" description="Low complexity" evidence="2">
    <location>
        <begin position="220"/>
        <end position="232"/>
    </location>
</feature>
<dbReference type="AlphaFoldDB" id="A0A439CXW3"/>
<feature type="compositionally biased region" description="Basic residues" evidence="2">
    <location>
        <begin position="506"/>
        <end position="515"/>
    </location>
</feature>
<feature type="compositionally biased region" description="Gly residues" evidence="2">
    <location>
        <begin position="316"/>
        <end position="326"/>
    </location>
</feature>
<evidence type="ECO:0000256" key="2">
    <source>
        <dbReference type="SAM" id="MobiDB-lite"/>
    </source>
</evidence>
<feature type="compositionally biased region" description="Polar residues" evidence="2">
    <location>
        <begin position="66"/>
        <end position="77"/>
    </location>
</feature>
<protein>
    <submittedName>
        <fullName evidence="3">Uncharacterized protein</fullName>
    </submittedName>
</protein>
<feature type="region of interest" description="Disordered" evidence="2">
    <location>
        <begin position="1"/>
        <end position="101"/>
    </location>
</feature>
<evidence type="ECO:0000256" key="1">
    <source>
        <dbReference type="SAM" id="Coils"/>
    </source>
</evidence>
<dbReference type="Proteomes" id="UP000286045">
    <property type="component" value="Unassembled WGS sequence"/>
</dbReference>
<gene>
    <name evidence="3" type="ORF">EKO27_g8125</name>
</gene>
<feature type="compositionally biased region" description="Basic residues" evidence="2">
    <location>
        <begin position="335"/>
        <end position="345"/>
    </location>
</feature>
<feature type="region of interest" description="Disordered" evidence="2">
    <location>
        <begin position="445"/>
        <end position="550"/>
    </location>
</feature>
<feature type="compositionally biased region" description="Polar residues" evidence="2">
    <location>
        <begin position="204"/>
        <end position="216"/>
    </location>
</feature>
<proteinExistence type="predicted"/>
<feature type="region of interest" description="Disordered" evidence="2">
    <location>
        <begin position="186"/>
        <end position="232"/>
    </location>
</feature>
<feature type="region of interest" description="Disordered" evidence="2">
    <location>
        <begin position="294"/>
        <end position="371"/>
    </location>
</feature>
<feature type="non-terminal residue" evidence="3">
    <location>
        <position position="613"/>
    </location>
</feature>
<keyword evidence="1" id="KW-0175">Coiled coil</keyword>
<feature type="coiled-coil region" evidence="1">
    <location>
        <begin position="559"/>
        <end position="593"/>
    </location>
</feature>
<feature type="compositionally biased region" description="Low complexity" evidence="2">
    <location>
        <begin position="348"/>
        <end position="367"/>
    </location>
</feature>
<feature type="compositionally biased region" description="Basic residues" evidence="2">
    <location>
        <begin position="445"/>
        <end position="458"/>
    </location>
</feature>
<comment type="caution">
    <text evidence="3">The sequence shown here is derived from an EMBL/GenBank/DDBJ whole genome shotgun (WGS) entry which is preliminary data.</text>
</comment>
<evidence type="ECO:0000313" key="4">
    <source>
        <dbReference type="Proteomes" id="UP000286045"/>
    </source>
</evidence>
<reference evidence="3 4" key="1">
    <citation type="submission" date="2018-12" db="EMBL/GenBank/DDBJ databases">
        <title>Draft genome sequence of Xylaria grammica IHI A82.</title>
        <authorList>
            <person name="Buettner E."/>
            <person name="Kellner H."/>
        </authorList>
    </citation>
    <scope>NUCLEOTIDE SEQUENCE [LARGE SCALE GENOMIC DNA]</scope>
    <source>
        <strain evidence="3 4">IHI A82</strain>
    </source>
</reference>
<feature type="compositionally biased region" description="Basic and acidic residues" evidence="2">
    <location>
        <begin position="459"/>
        <end position="505"/>
    </location>
</feature>
<feature type="compositionally biased region" description="Pro residues" evidence="2">
    <location>
        <begin position="518"/>
        <end position="538"/>
    </location>
</feature>
<accession>A0A439CXW3</accession>
<organism evidence="3 4">
    <name type="scientific">Xylaria grammica</name>
    <dbReference type="NCBI Taxonomy" id="363999"/>
    <lineage>
        <taxon>Eukaryota</taxon>
        <taxon>Fungi</taxon>
        <taxon>Dikarya</taxon>
        <taxon>Ascomycota</taxon>
        <taxon>Pezizomycotina</taxon>
        <taxon>Sordariomycetes</taxon>
        <taxon>Xylariomycetidae</taxon>
        <taxon>Xylariales</taxon>
        <taxon>Xylariaceae</taxon>
        <taxon>Xylaria</taxon>
    </lineage>
</organism>
<evidence type="ECO:0000313" key="3">
    <source>
        <dbReference type="EMBL" id="RWA06968.1"/>
    </source>
</evidence>
<feature type="compositionally biased region" description="Polar residues" evidence="2">
    <location>
        <begin position="41"/>
        <end position="50"/>
    </location>
</feature>
<sequence length="613" mass="68381">MEPHLGPDGPPPPYSETDIHSHSYGARSHHASHADDDVSIAPSSSHSNIIDTPPESPLDPEFGFAESSSNQHINTSCRDYFDSRPPNRSSGPSITVGFEITPDSAPSDFPYPDWAHDHDVSHQDWQTFINYLLPGHAARANSHIIDRKLRVEGDAPSYAHDDKSSASVSSSPQNIDTVTREWNHGFFQPRGVTIRRTPPAETPAESQTQEPGTSRANPAGGEQSQSQSQQSGSWWRNAFGFVDGNNGNLRVGPLHIEGDRVALGSRFEADHNGVRWWRGQPNTQPLFEASSRGVRWGEQPGSGPAHPHPFAHRGGHPWGGPFGGGRGRNRDYRHEHRHEHGRRDHSRSSTSSSSSSLSSSSDSSIGSLPDWDDLKDVQLPVTKRSVQAWLAHPEHPVTKDMLRKAKAEIKAAKHVPPPPQNPSWDSARESLRREVKDLLQQFKMLKRQQKVAKRRARKELRQQKRASRQERRQQRRAERHDRRAHEHESRRAERATRRAERDAERHARRFRHHHVASPGPPIPDAASAPPPPPPPPPAFSGFPGGRWEQNVEQATQIAAEAVSNAKKDMETALARAAQDREKALATAQSEREKAARIAEESCRTAMEAVQRSR</sequence>
<name>A0A439CXW3_9PEZI</name>